<dbReference type="AlphaFoldDB" id="A0A1V6TNA0"/>
<protein>
    <recommendedName>
        <fullName evidence="4">DNA (cytosine-5)-methyltransferase 1 replication foci domain-containing protein</fullName>
    </recommendedName>
</protein>
<dbReference type="OrthoDB" id="5382953at2759"/>
<name>A0A1V6TNA0_9EURO</name>
<feature type="compositionally biased region" description="Polar residues" evidence="1">
    <location>
        <begin position="381"/>
        <end position="394"/>
    </location>
</feature>
<dbReference type="EMBL" id="MLKD01000004">
    <property type="protein sequence ID" value="OQE27862.1"/>
    <property type="molecule type" value="Genomic_DNA"/>
</dbReference>
<evidence type="ECO:0000256" key="1">
    <source>
        <dbReference type="SAM" id="MobiDB-lite"/>
    </source>
</evidence>
<feature type="compositionally biased region" description="Acidic residues" evidence="1">
    <location>
        <begin position="397"/>
        <end position="416"/>
    </location>
</feature>
<evidence type="ECO:0000313" key="2">
    <source>
        <dbReference type="EMBL" id="OQE27862.1"/>
    </source>
</evidence>
<feature type="region of interest" description="Disordered" evidence="1">
    <location>
        <begin position="571"/>
        <end position="616"/>
    </location>
</feature>
<keyword evidence="3" id="KW-1185">Reference proteome</keyword>
<feature type="region of interest" description="Disordered" evidence="1">
    <location>
        <begin position="338"/>
        <end position="425"/>
    </location>
</feature>
<sequence length="616" mass="69403">MTSREETVLPPIDPSIGDENEWPEFELTDAKVLRPGKMLYANLLEASEQTPVQVIGCLELKKAQEELLLEPDKPNNRIILDNVTHYAYGQMEDRSVEMWAAGKAGWYKIAPAKGYLPHFNRMVQAVDTFYFLMDKHQHGRKQLNPSFKNLCEQYVFHTHGACETADQSAEVFLEHSSFLMRCMIEEDDDGDVEWSKTNVFQHLRRQFKDEYKTLVDLHSPRKTDMNDLSDAPEASTPRHEPAAIAKSQANAVYQLIIQLKKEGHLAKRRLNLDLLVERFSETYSVNDEDARKIIAARAGLVLEMLDENDTPSFKWSRYAIHRDLANSASQPVLLPPALLTPLQPTEDSSDDEELGRTQKSVLRPKMNSSVSGKVMGKRNRNANSYQQNTQQSGHDGQDDDHDDDDDEEDEAMEDVETPSKVRGHELIRTPLASAKPRTRSIIGNNDSAAASLLKSVLSAEAPRSGFGPKGVNGRLSFGLSHRSVEANGLNESETWACRVAGCSKTITSKGEQRTKEIEDHAGEHDWETQMQVELVESERRLQPARPVSHLMQYLLNQHYQQMRVAFPEIYPPEGVNGTTATERPDTPITDEDKSHDPEPNQDLSAELDLSVNGHAT</sequence>
<proteinExistence type="predicted"/>
<accession>A0A1V6TNA0</accession>
<feature type="compositionally biased region" description="Basic and acidic residues" evidence="1">
    <location>
        <begin position="582"/>
        <end position="598"/>
    </location>
</feature>
<reference evidence="3" key="1">
    <citation type="journal article" date="2017" name="Nat. Microbiol.">
        <title>Global analysis of biosynthetic gene clusters reveals vast potential of secondary metabolite production in Penicillium species.</title>
        <authorList>
            <person name="Nielsen J.C."/>
            <person name="Grijseels S."/>
            <person name="Prigent S."/>
            <person name="Ji B."/>
            <person name="Dainat J."/>
            <person name="Nielsen K.F."/>
            <person name="Frisvad J.C."/>
            <person name="Workman M."/>
            <person name="Nielsen J."/>
        </authorList>
    </citation>
    <scope>NUCLEOTIDE SEQUENCE [LARGE SCALE GENOMIC DNA]</scope>
    <source>
        <strain evidence="3">IBT 24891</strain>
    </source>
</reference>
<gene>
    <name evidence="2" type="ORF">PENSTE_c004G05574</name>
</gene>
<organism evidence="2 3">
    <name type="scientific">Penicillium steckii</name>
    <dbReference type="NCBI Taxonomy" id="303698"/>
    <lineage>
        <taxon>Eukaryota</taxon>
        <taxon>Fungi</taxon>
        <taxon>Dikarya</taxon>
        <taxon>Ascomycota</taxon>
        <taxon>Pezizomycotina</taxon>
        <taxon>Eurotiomycetes</taxon>
        <taxon>Eurotiomycetidae</taxon>
        <taxon>Eurotiales</taxon>
        <taxon>Aspergillaceae</taxon>
        <taxon>Penicillium</taxon>
    </lineage>
</organism>
<comment type="caution">
    <text evidence="2">The sequence shown here is derived from an EMBL/GenBank/DDBJ whole genome shotgun (WGS) entry which is preliminary data.</text>
</comment>
<evidence type="ECO:0008006" key="4">
    <source>
        <dbReference type="Google" id="ProtNLM"/>
    </source>
</evidence>
<evidence type="ECO:0000313" key="3">
    <source>
        <dbReference type="Proteomes" id="UP000191285"/>
    </source>
</evidence>
<dbReference type="Proteomes" id="UP000191285">
    <property type="component" value="Unassembled WGS sequence"/>
</dbReference>
<dbReference type="STRING" id="303698.A0A1V6TNA0"/>